<dbReference type="GeneID" id="73043569"/>
<name>A0ABD5Q4V1_9EURY</name>
<proteinExistence type="predicted"/>
<dbReference type="RefSeq" id="WP_254268651.1">
    <property type="nucleotide sequence ID" value="NZ_CP100400.1"/>
</dbReference>
<sequence length="72" mass="7783">MTDRGTEFVGVVSEQVRPEPTRSRAATALFVLGLVAVAVNSSLYFFGVDSLSHPAVSVFALSLLVPLYLQER</sequence>
<evidence type="ECO:0000256" key="1">
    <source>
        <dbReference type="SAM" id="Phobius"/>
    </source>
</evidence>
<dbReference type="Proteomes" id="UP001595945">
    <property type="component" value="Unassembled WGS sequence"/>
</dbReference>
<dbReference type="EMBL" id="JBHSHT010000002">
    <property type="protein sequence ID" value="MFC4825708.1"/>
    <property type="molecule type" value="Genomic_DNA"/>
</dbReference>
<gene>
    <name evidence="2" type="ORF">ACFO9K_15735</name>
</gene>
<protein>
    <submittedName>
        <fullName evidence="2">Uncharacterized protein</fullName>
    </submittedName>
</protein>
<accession>A0ABD5Q4V1</accession>
<evidence type="ECO:0000313" key="2">
    <source>
        <dbReference type="EMBL" id="MFC4825708.1"/>
    </source>
</evidence>
<keyword evidence="1" id="KW-1133">Transmembrane helix</keyword>
<feature type="transmembrane region" description="Helical" evidence="1">
    <location>
        <begin position="51"/>
        <end position="69"/>
    </location>
</feature>
<reference evidence="2 3" key="1">
    <citation type="journal article" date="2019" name="Int. J. Syst. Evol. Microbiol.">
        <title>The Global Catalogue of Microorganisms (GCM) 10K type strain sequencing project: providing services to taxonomists for standard genome sequencing and annotation.</title>
        <authorList>
            <consortium name="The Broad Institute Genomics Platform"/>
            <consortium name="The Broad Institute Genome Sequencing Center for Infectious Disease"/>
            <person name="Wu L."/>
            <person name="Ma J."/>
        </authorList>
    </citation>
    <scope>NUCLEOTIDE SEQUENCE [LARGE SCALE GENOMIC DNA]</scope>
    <source>
        <strain evidence="2 3">XZYJ18</strain>
    </source>
</reference>
<organism evidence="2 3">
    <name type="scientific">Halorussus aquaticus</name>
    <dbReference type="NCBI Taxonomy" id="2953748"/>
    <lineage>
        <taxon>Archaea</taxon>
        <taxon>Methanobacteriati</taxon>
        <taxon>Methanobacteriota</taxon>
        <taxon>Stenosarchaea group</taxon>
        <taxon>Halobacteria</taxon>
        <taxon>Halobacteriales</taxon>
        <taxon>Haladaptataceae</taxon>
        <taxon>Halorussus</taxon>
    </lineage>
</organism>
<dbReference type="AlphaFoldDB" id="A0ABD5Q4V1"/>
<keyword evidence="3" id="KW-1185">Reference proteome</keyword>
<feature type="transmembrane region" description="Helical" evidence="1">
    <location>
        <begin position="25"/>
        <end position="45"/>
    </location>
</feature>
<keyword evidence="1" id="KW-0472">Membrane</keyword>
<evidence type="ECO:0000313" key="3">
    <source>
        <dbReference type="Proteomes" id="UP001595945"/>
    </source>
</evidence>
<comment type="caution">
    <text evidence="2">The sequence shown here is derived from an EMBL/GenBank/DDBJ whole genome shotgun (WGS) entry which is preliminary data.</text>
</comment>
<keyword evidence="1" id="KW-0812">Transmembrane</keyword>